<gene>
    <name evidence="2" type="ORF">EC957_012264</name>
</gene>
<protein>
    <submittedName>
        <fullName evidence="2">Uncharacterized protein</fullName>
    </submittedName>
</protein>
<name>A0A9P6K387_9FUNG</name>
<sequence>ARRPQKLLRPDDDRAPTGIVSQTKDQDDSSLAENTNVDDQDALLTSKLASAIFGDSTLTRESGAVGYLVSLKSQANPTPTFYKYLAYMLRVSSGTSVRNSGREWAWMKQVFSDDNADFSTIENLFNVVSLATAFKEASAFAASDSALSSAATMPPLPQWTPTPSAESSSSSSSSMPASRAPSDWPRSNSISNSDSNGYGSTGDCSALRNTTSEGSSCRSKVAPGQILAMKNLFKGNIDKFGGSSCFIVDGVDTVMRLFDDAKDREEITNTMVTCKDERLPGLSLCSNVGEALEKLSEEFQIVAHDYITQVLRNYQRQLRRRQITPASWLDKDDTTQVLAVIARVLKLRKAIQVMAAIMSTWTHSTIIDETYGVKD</sequence>
<dbReference type="Proteomes" id="UP000723463">
    <property type="component" value="Unassembled WGS sequence"/>
</dbReference>
<feature type="compositionally biased region" description="Low complexity" evidence="1">
    <location>
        <begin position="163"/>
        <end position="182"/>
    </location>
</feature>
<evidence type="ECO:0000313" key="3">
    <source>
        <dbReference type="Proteomes" id="UP000723463"/>
    </source>
</evidence>
<feature type="region of interest" description="Disordered" evidence="1">
    <location>
        <begin position="1"/>
        <end position="33"/>
    </location>
</feature>
<feature type="compositionally biased region" description="Polar residues" evidence="1">
    <location>
        <begin position="185"/>
        <end position="198"/>
    </location>
</feature>
<keyword evidence="3" id="KW-1185">Reference proteome</keyword>
<feature type="compositionally biased region" description="Polar residues" evidence="1">
    <location>
        <begin position="19"/>
        <end position="33"/>
    </location>
</feature>
<feature type="region of interest" description="Disordered" evidence="1">
    <location>
        <begin position="153"/>
        <end position="200"/>
    </location>
</feature>
<comment type="caution">
    <text evidence="2">The sequence shown here is derived from an EMBL/GenBank/DDBJ whole genome shotgun (WGS) entry which is preliminary data.</text>
</comment>
<organism evidence="2 3">
    <name type="scientific">Mortierella hygrophila</name>
    <dbReference type="NCBI Taxonomy" id="979708"/>
    <lineage>
        <taxon>Eukaryota</taxon>
        <taxon>Fungi</taxon>
        <taxon>Fungi incertae sedis</taxon>
        <taxon>Mucoromycota</taxon>
        <taxon>Mortierellomycotina</taxon>
        <taxon>Mortierellomycetes</taxon>
        <taxon>Mortierellales</taxon>
        <taxon>Mortierellaceae</taxon>
        <taxon>Mortierella</taxon>
    </lineage>
</organism>
<accession>A0A9P6K387</accession>
<evidence type="ECO:0000256" key="1">
    <source>
        <dbReference type="SAM" id="MobiDB-lite"/>
    </source>
</evidence>
<dbReference type="AlphaFoldDB" id="A0A9P6K387"/>
<feature type="non-terminal residue" evidence="2">
    <location>
        <position position="1"/>
    </location>
</feature>
<proteinExistence type="predicted"/>
<evidence type="ECO:0000313" key="2">
    <source>
        <dbReference type="EMBL" id="KAF9544219.1"/>
    </source>
</evidence>
<reference evidence="2" key="1">
    <citation type="journal article" date="2020" name="Fungal Divers.">
        <title>Resolving the Mortierellaceae phylogeny through synthesis of multi-gene phylogenetics and phylogenomics.</title>
        <authorList>
            <person name="Vandepol N."/>
            <person name="Liber J."/>
            <person name="Desiro A."/>
            <person name="Na H."/>
            <person name="Kennedy M."/>
            <person name="Barry K."/>
            <person name="Grigoriev I.V."/>
            <person name="Miller A.N."/>
            <person name="O'Donnell K."/>
            <person name="Stajich J.E."/>
            <person name="Bonito G."/>
        </authorList>
    </citation>
    <scope>NUCLEOTIDE SEQUENCE</scope>
    <source>
        <strain evidence="2">NRRL 2591</strain>
    </source>
</reference>
<dbReference type="EMBL" id="JAAAXW010000095">
    <property type="protein sequence ID" value="KAF9544219.1"/>
    <property type="molecule type" value="Genomic_DNA"/>
</dbReference>